<dbReference type="PROSITE" id="PS00487">
    <property type="entry name" value="IMP_DH_GMP_RED"/>
    <property type="match status" value="1"/>
</dbReference>
<dbReference type="SUPFAM" id="SSF54631">
    <property type="entry name" value="CBS-domain pair"/>
    <property type="match status" value="1"/>
</dbReference>
<feature type="binding site" evidence="13 15">
    <location>
        <position position="308"/>
    </location>
    <ligand>
        <name>IMP</name>
        <dbReference type="ChEBI" id="CHEBI:58053"/>
    </ligand>
</feature>
<dbReference type="AlphaFoldDB" id="A0A2H0VBA3"/>
<evidence type="ECO:0000259" key="21">
    <source>
        <dbReference type="PROSITE" id="PS51371"/>
    </source>
</evidence>
<dbReference type="SUPFAM" id="SSF51412">
    <property type="entry name" value="Inosine monophosphate dehydrogenase (IMPDH)"/>
    <property type="match status" value="1"/>
</dbReference>
<evidence type="ECO:0000256" key="18">
    <source>
        <dbReference type="PROSITE-ProRule" id="PRU00703"/>
    </source>
</evidence>
<comment type="caution">
    <text evidence="22">The sequence shown here is derived from an EMBL/GenBank/DDBJ whole genome shotgun (WGS) entry which is preliminary data.</text>
</comment>
<proteinExistence type="inferred from homology"/>
<dbReference type="PIRSF" id="PIRSF000130">
    <property type="entry name" value="IMPDH"/>
    <property type="match status" value="1"/>
</dbReference>
<gene>
    <name evidence="13" type="primary">guaB</name>
    <name evidence="22" type="ORF">COT92_01380</name>
</gene>
<evidence type="ECO:0000256" key="19">
    <source>
        <dbReference type="RuleBase" id="RU003927"/>
    </source>
</evidence>
<evidence type="ECO:0000256" key="7">
    <source>
        <dbReference type="ARBA" id="ARBA00022755"/>
    </source>
</evidence>
<dbReference type="GO" id="GO:0000166">
    <property type="term" value="F:nucleotide binding"/>
    <property type="evidence" value="ECO:0007669"/>
    <property type="project" value="UniProtKB-UniRule"/>
</dbReference>
<evidence type="ECO:0000256" key="5">
    <source>
        <dbReference type="ARBA" id="ARBA00022737"/>
    </source>
</evidence>
<comment type="caution">
    <text evidence="13">Lacks conserved residue(s) required for the propagation of feature annotation.</text>
</comment>
<keyword evidence="5" id="KW-0677">Repeat</keyword>
<dbReference type="PANTHER" id="PTHR11911">
    <property type="entry name" value="INOSINE-5-MONOPHOSPHATE DEHYDROGENASE RELATED"/>
    <property type="match status" value="1"/>
</dbReference>
<evidence type="ECO:0000256" key="14">
    <source>
        <dbReference type="PIRSR" id="PIRSR000130-1"/>
    </source>
</evidence>
<dbReference type="GO" id="GO:0046872">
    <property type="term" value="F:metal ion binding"/>
    <property type="evidence" value="ECO:0007669"/>
    <property type="project" value="UniProtKB-UniRule"/>
</dbReference>
<dbReference type="InterPro" id="IPR001093">
    <property type="entry name" value="IMP_DH_GMPRt"/>
</dbReference>
<feature type="domain" description="CBS" evidence="21">
    <location>
        <begin position="160"/>
        <end position="216"/>
    </location>
</feature>
<evidence type="ECO:0000256" key="12">
    <source>
        <dbReference type="ARBA" id="ARBA00048028"/>
    </source>
</evidence>
<evidence type="ECO:0000313" key="23">
    <source>
        <dbReference type="Proteomes" id="UP000230922"/>
    </source>
</evidence>
<dbReference type="EMBL" id="PFAK01000020">
    <property type="protein sequence ID" value="PIR96397.1"/>
    <property type="molecule type" value="Genomic_DNA"/>
</dbReference>
<dbReference type="InterPro" id="IPR005990">
    <property type="entry name" value="IMP_DH"/>
</dbReference>
<evidence type="ECO:0000256" key="17">
    <source>
        <dbReference type="PIRSR" id="PIRSR000130-4"/>
    </source>
</evidence>
<feature type="active site" description="Thioimidate intermediate" evidence="13 14">
    <location>
        <position position="310"/>
    </location>
</feature>
<dbReference type="HAMAP" id="MF_01964">
    <property type="entry name" value="IMPDH"/>
    <property type="match status" value="1"/>
</dbReference>
<dbReference type="InterPro" id="IPR046342">
    <property type="entry name" value="CBS_dom_sf"/>
</dbReference>
<evidence type="ECO:0000256" key="2">
    <source>
        <dbReference type="ARBA" id="ARBA00005502"/>
    </source>
</evidence>
<feature type="binding site" description="in other chain" evidence="13 17">
    <location>
        <position position="310"/>
    </location>
    <ligand>
        <name>K(+)</name>
        <dbReference type="ChEBI" id="CHEBI:29103"/>
        <note>ligand shared between two tetrameric partners</note>
    </ligand>
</feature>
<feature type="binding site" evidence="16">
    <location>
        <begin position="253"/>
        <end position="255"/>
    </location>
    <ligand>
        <name>NAD(+)</name>
        <dbReference type="ChEBI" id="CHEBI:57540"/>
    </ligand>
</feature>
<comment type="pathway">
    <text evidence="13 20">Purine metabolism; XMP biosynthesis via de novo pathway; XMP from IMP: step 1/1.</text>
</comment>
<feature type="binding site" evidence="13">
    <location>
        <position position="253"/>
    </location>
    <ligand>
        <name>NAD(+)</name>
        <dbReference type="ChEBI" id="CHEBI:57540"/>
    </ligand>
</feature>
<dbReference type="Pfam" id="PF00478">
    <property type="entry name" value="IMPDH"/>
    <property type="match status" value="1"/>
</dbReference>
<organism evidence="22 23">
    <name type="scientific">Candidatus Doudnabacteria bacterium CG10_big_fil_rev_8_21_14_0_10_42_18</name>
    <dbReference type="NCBI Taxonomy" id="1974552"/>
    <lineage>
        <taxon>Bacteria</taxon>
        <taxon>Candidatus Doudnaibacteriota</taxon>
    </lineage>
</organism>
<evidence type="ECO:0000256" key="9">
    <source>
        <dbReference type="ARBA" id="ARBA00023002"/>
    </source>
</evidence>
<dbReference type="UniPathway" id="UPA00601">
    <property type="reaction ID" value="UER00295"/>
</dbReference>
<comment type="function">
    <text evidence="13">Catalyzes the conversion of inosine 5'-phosphate (IMP) to xanthosine 5'-phosphate (XMP), the first committed and rate-limiting step in the de novo synthesis of guanine nucleotides, and therefore plays an important role in the regulation of cell growth.</text>
</comment>
<evidence type="ECO:0000256" key="16">
    <source>
        <dbReference type="PIRSR" id="PIRSR000130-3"/>
    </source>
</evidence>
<feature type="binding site" description="in other chain" evidence="13 17">
    <location>
        <position position="307"/>
    </location>
    <ligand>
        <name>K(+)</name>
        <dbReference type="ChEBI" id="CHEBI:29103"/>
        <note>ligand shared between two tetrameric partners</note>
    </ligand>
</feature>
<dbReference type="InterPro" id="IPR015875">
    <property type="entry name" value="IMP_DH/GMP_Rdtase_CS"/>
</dbReference>
<dbReference type="CDD" id="cd04601">
    <property type="entry name" value="CBS_pair_IMPDH"/>
    <property type="match status" value="1"/>
</dbReference>
<keyword evidence="7 13" id="KW-0658">Purine biosynthesis</keyword>
<keyword evidence="8 13" id="KW-0630">Potassium</keyword>
<feature type="binding site" evidence="13">
    <location>
        <position position="475"/>
    </location>
    <ligand>
        <name>K(+)</name>
        <dbReference type="ChEBI" id="CHEBI:29103"/>
        <note>ligand shared between two tetrameric partners</note>
    </ligand>
</feature>
<evidence type="ECO:0000256" key="1">
    <source>
        <dbReference type="ARBA" id="ARBA00001958"/>
    </source>
</evidence>
<name>A0A2H0VBA3_9BACT</name>
<sequence>MKLVGLDNYHKFITGLTFDDVLLKPQYSEVVPTEAETKTVFTKKIKLNIPIVSAAMDTVTESALAISLAQAGGIGVIHKNLSIEQQVAEVEKVKRSESGMVVDPITLEPTQTIAEAVSTMEKNGISGFPVVEKDGKLVGIVTHRDLRFETRMHLPVLQVMTKKLITVPLGTSMEKAKEVLQKHRVEKLLVVDKKHYLKGLITVKDIEKAIMYPQAAKDALGHLRAAAAIGATGDFFERARALVKAGADALVVDTAHGHSKRVIEAVKKIKKSLPGAEVVAGNIGTAEAAAALIKAGADAVKVGIGPGSICTTRIVTGAGMPQITAIMQVAKVCKKTNTPLIADGGIKFSGDITKAIAAGATSVMVGSIFAGTDESPGEIILYQGRSYKGYRGMGSIGAMKRGSKDRYGQDGLSDSSKLVPEGIEGQVPYKGPLMSLVNQLVGGLKAGLGYSGAHNLQELQKKAEFVRISTAGLKESHVHDVNITKEAPNYRLD</sequence>
<keyword evidence="11 18" id="KW-0129">CBS domain</keyword>
<comment type="similarity">
    <text evidence="2 13 19">Belongs to the IMPDH/GMPR family.</text>
</comment>
<reference evidence="23" key="1">
    <citation type="submission" date="2017-09" db="EMBL/GenBank/DDBJ databases">
        <title>Depth-based differentiation of microbial function through sediment-hosted aquifers and enrichment of novel symbionts in the deep terrestrial subsurface.</title>
        <authorList>
            <person name="Probst A.J."/>
            <person name="Ladd B."/>
            <person name="Jarett J.K."/>
            <person name="Geller-Mcgrath D.E."/>
            <person name="Sieber C.M.K."/>
            <person name="Emerson J.B."/>
            <person name="Anantharaman K."/>
            <person name="Thomas B.C."/>
            <person name="Malmstrom R."/>
            <person name="Stieglmeier M."/>
            <person name="Klingl A."/>
            <person name="Woyke T."/>
            <person name="Ryan C.M."/>
            <person name="Banfield J.F."/>
        </authorList>
    </citation>
    <scope>NUCLEOTIDE SEQUENCE [LARGE SCALE GENOMIC DNA]</scope>
</reference>
<dbReference type="Proteomes" id="UP000230922">
    <property type="component" value="Unassembled WGS sequence"/>
</dbReference>
<protein>
    <recommendedName>
        <fullName evidence="13 20">Inosine-5'-monophosphate dehydrogenase</fullName>
        <shortName evidence="13">IMP dehydrogenase</shortName>
        <shortName evidence="13">IMPD</shortName>
        <shortName evidence="13">IMPDH</shortName>
        <ecNumber evidence="13 20">1.1.1.205</ecNumber>
    </recommendedName>
</protein>
<dbReference type="PANTHER" id="PTHR11911:SF111">
    <property type="entry name" value="INOSINE-5'-MONOPHOSPHATE DEHYDROGENASE"/>
    <property type="match status" value="1"/>
</dbReference>
<evidence type="ECO:0000256" key="20">
    <source>
        <dbReference type="RuleBase" id="RU003928"/>
    </source>
</evidence>
<keyword evidence="9 13" id="KW-0560">Oxidoreductase</keyword>
<feature type="domain" description="CBS" evidence="21">
    <location>
        <begin position="100"/>
        <end position="156"/>
    </location>
</feature>
<evidence type="ECO:0000256" key="15">
    <source>
        <dbReference type="PIRSR" id="PIRSR000130-2"/>
    </source>
</evidence>
<feature type="binding site" evidence="13">
    <location>
        <position position="477"/>
    </location>
    <ligand>
        <name>K(+)</name>
        <dbReference type="ChEBI" id="CHEBI:29103"/>
        <note>ligand shared between two tetrameric partners</note>
    </ligand>
</feature>
<dbReference type="Gene3D" id="3.20.20.70">
    <property type="entry name" value="Aldolase class I"/>
    <property type="match status" value="1"/>
</dbReference>
<dbReference type="GO" id="GO:0006183">
    <property type="term" value="P:GTP biosynthetic process"/>
    <property type="evidence" value="ECO:0007669"/>
    <property type="project" value="TreeGrafter"/>
</dbReference>
<evidence type="ECO:0000256" key="13">
    <source>
        <dbReference type="HAMAP-Rule" id="MF_01964"/>
    </source>
</evidence>
<accession>A0A2H0VBA3</accession>
<feature type="binding site" evidence="13 16">
    <location>
        <begin position="303"/>
        <end position="305"/>
    </location>
    <ligand>
        <name>NAD(+)</name>
        <dbReference type="ChEBI" id="CHEBI:57540"/>
    </ligand>
</feature>
<feature type="active site" description="Proton acceptor" evidence="13 14">
    <location>
        <position position="406"/>
    </location>
</feature>
<evidence type="ECO:0000313" key="22">
    <source>
        <dbReference type="EMBL" id="PIR96397.1"/>
    </source>
</evidence>
<dbReference type="EC" id="1.1.1.205" evidence="13 20"/>
<evidence type="ECO:0000256" key="3">
    <source>
        <dbReference type="ARBA" id="ARBA00011881"/>
    </source>
</evidence>
<keyword evidence="6 13" id="KW-0332">GMP biosynthesis</keyword>
<feature type="binding site" evidence="13 15">
    <location>
        <begin position="390"/>
        <end position="394"/>
    </location>
    <ligand>
        <name>IMP</name>
        <dbReference type="ChEBI" id="CHEBI:58053"/>
    </ligand>
</feature>
<evidence type="ECO:0000256" key="11">
    <source>
        <dbReference type="ARBA" id="ARBA00023122"/>
    </source>
</evidence>
<dbReference type="InterPro" id="IPR013785">
    <property type="entry name" value="Aldolase_TIM"/>
</dbReference>
<feature type="binding site" evidence="13 15">
    <location>
        <position position="421"/>
    </location>
    <ligand>
        <name>IMP</name>
        <dbReference type="ChEBI" id="CHEBI:58053"/>
    </ligand>
</feature>
<dbReference type="GO" id="GO:0006177">
    <property type="term" value="P:GMP biosynthetic process"/>
    <property type="evidence" value="ECO:0007669"/>
    <property type="project" value="UniProtKB-UniRule"/>
</dbReference>
<dbReference type="Pfam" id="PF00571">
    <property type="entry name" value="CBS"/>
    <property type="match status" value="2"/>
</dbReference>
<comment type="activity regulation">
    <text evidence="13">Mycophenolic acid (MPA) is a non-competitive inhibitor that prevents formation of the closed enzyme conformation by binding to the same site as the amobile flap. In contrast, mizoribine monophosphate (MZP) is a competitive inhibitor that induces the closed conformation. MPA is a potent inhibitor of mammalian IMPDHs but a poor inhibitor of the bacterial enzymes. MZP is a more potent inhibitor of bacterial IMPDH.</text>
</comment>
<evidence type="ECO:0000256" key="10">
    <source>
        <dbReference type="ARBA" id="ARBA00023027"/>
    </source>
</evidence>
<keyword evidence="4 13" id="KW-0479">Metal-binding</keyword>
<feature type="binding site" evidence="13">
    <location>
        <position position="476"/>
    </location>
    <ligand>
        <name>K(+)</name>
        <dbReference type="ChEBI" id="CHEBI:29103"/>
        <note>ligand shared between two tetrameric partners</note>
    </ligand>
</feature>
<dbReference type="GO" id="GO:0003938">
    <property type="term" value="F:IMP dehydrogenase activity"/>
    <property type="evidence" value="ECO:0007669"/>
    <property type="project" value="UniProtKB-UniRule"/>
</dbReference>
<comment type="catalytic activity">
    <reaction evidence="12 13 20">
        <text>IMP + NAD(+) + H2O = XMP + NADH + H(+)</text>
        <dbReference type="Rhea" id="RHEA:11708"/>
        <dbReference type="ChEBI" id="CHEBI:15377"/>
        <dbReference type="ChEBI" id="CHEBI:15378"/>
        <dbReference type="ChEBI" id="CHEBI:57464"/>
        <dbReference type="ChEBI" id="CHEBI:57540"/>
        <dbReference type="ChEBI" id="CHEBI:57945"/>
        <dbReference type="ChEBI" id="CHEBI:58053"/>
        <dbReference type="EC" id="1.1.1.205"/>
    </reaction>
</comment>
<comment type="cofactor">
    <cofactor evidence="1 13">
        <name>K(+)</name>
        <dbReference type="ChEBI" id="CHEBI:29103"/>
    </cofactor>
</comment>
<evidence type="ECO:0000256" key="8">
    <source>
        <dbReference type="ARBA" id="ARBA00022958"/>
    </source>
</evidence>
<dbReference type="SMART" id="SM00116">
    <property type="entry name" value="CBS"/>
    <property type="match status" value="2"/>
</dbReference>
<feature type="binding site" evidence="13 15">
    <location>
        <begin position="366"/>
        <end position="367"/>
    </location>
    <ligand>
        <name>IMP</name>
        <dbReference type="ChEBI" id="CHEBI:58053"/>
    </ligand>
</feature>
<keyword evidence="10 13" id="KW-0520">NAD</keyword>
<evidence type="ECO:0000256" key="4">
    <source>
        <dbReference type="ARBA" id="ARBA00022723"/>
    </source>
</evidence>
<dbReference type="NCBIfam" id="TIGR01302">
    <property type="entry name" value="IMP_dehydrog"/>
    <property type="match status" value="1"/>
</dbReference>
<feature type="binding site" description="in other chain" evidence="13 17">
    <location>
        <position position="305"/>
    </location>
    <ligand>
        <name>K(+)</name>
        <dbReference type="ChEBI" id="CHEBI:29103"/>
        <note>ligand shared between two tetrameric partners</note>
    </ligand>
</feature>
<dbReference type="CDD" id="cd00381">
    <property type="entry name" value="IMPDH"/>
    <property type="match status" value="1"/>
</dbReference>
<dbReference type="PROSITE" id="PS51371">
    <property type="entry name" value="CBS"/>
    <property type="match status" value="2"/>
</dbReference>
<dbReference type="InterPro" id="IPR000644">
    <property type="entry name" value="CBS_dom"/>
</dbReference>
<comment type="subunit">
    <text evidence="3 13">Homotetramer.</text>
</comment>
<feature type="binding site" evidence="13 15">
    <location>
        <begin position="343"/>
        <end position="345"/>
    </location>
    <ligand>
        <name>IMP</name>
        <dbReference type="ChEBI" id="CHEBI:58053"/>
    </ligand>
</feature>
<dbReference type="FunFam" id="3.20.20.70:FF:000003">
    <property type="entry name" value="GMP reductase"/>
    <property type="match status" value="1"/>
</dbReference>
<dbReference type="SMART" id="SM01240">
    <property type="entry name" value="IMPDH"/>
    <property type="match status" value="1"/>
</dbReference>
<evidence type="ECO:0000256" key="6">
    <source>
        <dbReference type="ARBA" id="ARBA00022749"/>
    </source>
</evidence>